<proteinExistence type="predicted"/>
<dbReference type="Proteomes" id="UP001310594">
    <property type="component" value="Unassembled WGS sequence"/>
</dbReference>
<dbReference type="SUPFAM" id="SSF69318">
    <property type="entry name" value="Integrin alpha N-terminal domain"/>
    <property type="match status" value="1"/>
</dbReference>
<dbReference type="InterPro" id="IPR051532">
    <property type="entry name" value="Ester_Hydrolysis_Enzymes"/>
</dbReference>
<dbReference type="EMBL" id="JAVRQU010000001">
    <property type="protein sequence ID" value="KAK5707630.1"/>
    <property type="molecule type" value="Genomic_DNA"/>
</dbReference>
<evidence type="ECO:0000259" key="2">
    <source>
        <dbReference type="Pfam" id="PF13472"/>
    </source>
</evidence>
<evidence type="ECO:0000313" key="3">
    <source>
        <dbReference type="EMBL" id="KAK5707630.1"/>
    </source>
</evidence>
<dbReference type="InterPro" id="IPR013517">
    <property type="entry name" value="FG-GAP"/>
</dbReference>
<dbReference type="SUPFAM" id="SSF52266">
    <property type="entry name" value="SGNH hydrolase"/>
    <property type="match status" value="1"/>
</dbReference>
<dbReference type="AlphaFoldDB" id="A0AAN8A5D5"/>
<reference evidence="3" key="1">
    <citation type="submission" date="2023-08" db="EMBL/GenBank/DDBJ databases">
        <title>Black Yeasts Isolated from many extreme environments.</title>
        <authorList>
            <person name="Coleine C."/>
            <person name="Stajich J.E."/>
            <person name="Selbmann L."/>
        </authorList>
    </citation>
    <scope>NUCLEOTIDE SEQUENCE</scope>
    <source>
        <strain evidence="3">CCFEE 5810</strain>
    </source>
</reference>
<dbReference type="InterPro" id="IPR028994">
    <property type="entry name" value="Integrin_alpha_N"/>
</dbReference>
<comment type="caution">
    <text evidence="3">The sequence shown here is derived from an EMBL/GenBank/DDBJ whole genome shotgun (WGS) entry which is preliminary data.</text>
</comment>
<dbReference type="InterPro" id="IPR013830">
    <property type="entry name" value="SGNH_hydro"/>
</dbReference>
<dbReference type="Pfam" id="PF13517">
    <property type="entry name" value="FG-GAP_3"/>
    <property type="match status" value="1"/>
</dbReference>
<feature type="domain" description="SGNH hydrolase-type esterase" evidence="2">
    <location>
        <begin position="177"/>
        <end position="353"/>
    </location>
</feature>
<dbReference type="Gene3D" id="3.40.50.1110">
    <property type="entry name" value="SGNH hydrolase"/>
    <property type="match status" value="1"/>
</dbReference>
<keyword evidence="1" id="KW-0732">Signal</keyword>
<dbReference type="PANTHER" id="PTHR30383">
    <property type="entry name" value="THIOESTERASE 1/PROTEASE 1/LYSOPHOSPHOLIPASE L1"/>
    <property type="match status" value="1"/>
</dbReference>
<dbReference type="GO" id="GO:0004622">
    <property type="term" value="F:phosphatidylcholine lysophospholipase activity"/>
    <property type="evidence" value="ECO:0007669"/>
    <property type="project" value="TreeGrafter"/>
</dbReference>
<dbReference type="CDD" id="cd01833">
    <property type="entry name" value="XynB_like"/>
    <property type="match status" value="1"/>
</dbReference>
<dbReference type="PANTHER" id="PTHR30383:SF31">
    <property type="entry name" value="SGNH HYDROLASE-TYPE ESTERASE DOMAIN-CONTAINING PROTEIN-RELATED"/>
    <property type="match status" value="1"/>
</dbReference>
<evidence type="ECO:0000256" key="1">
    <source>
        <dbReference type="ARBA" id="ARBA00022729"/>
    </source>
</evidence>
<gene>
    <name evidence="3" type="ORF">LTR97_000168</name>
</gene>
<evidence type="ECO:0000313" key="4">
    <source>
        <dbReference type="Proteomes" id="UP001310594"/>
    </source>
</evidence>
<accession>A0AAN8A5D5</accession>
<protein>
    <recommendedName>
        <fullName evidence="2">SGNH hydrolase-type esterase domain-containing protein</fullName>
    </recommendedName>
</protein>
<organism evidence="3 4">
    <name type="scientific">Elasticomyces elasticus</name>
    <dbReference type="NCBI Taxonomy" id="574655"/>
    <lineage>
        <taxon>Eukaryota</taxon>
        <taxon>Fungi</taxon>
        <taxon>Dikarya</taxon>
        <taxon>Ascomycota</taxon>
        <taxon>Pezizomycotina</taxon>
        <taxon>Dothideomycetes</taxon>
        <taxon>Dothideomycetidae</taxon>
        <taxon>Mycosphaerellales</taxon>
        <taxon>Teratosphaeriaceae</taxon>
        <taxon>Elasticomyces</taxon>
    </lineage>
</organism>
<name>A0AAN8A5D5_9PEZI</name>
<sequence>MLLPHFTFQQWLWTVIFASSASDALNSSSVWLDLAPAGNTLLFVAPTVTVYSNLSTTYSDNSTMHDTSATCITANDTILWSDTSGWQDFGLWDNDAGVNVTTKSNVFLGPKIPSTELPTCNATFTIDETPADDDFGTMTNLTVTVHSNHTTNSNGTRFLSPKINIVSSGVQLRILPLGASIVYGLTSPDGNGFRYGLRNQLVYNNNPVNMVGSVQEGTMADNDCEGWPGYVITQVAQKAELSIPSQPNLVLLHVGTNDCVQSIDIQNAASRLGTLIDRLFNAIPGVTIIASTLLPNGNSNTQANIKVYNSQIPALVKARQAAGRKITYVDFSSSYFSIADIGSDGTHPIESGYMKMAEVWFQGIMVANDQGWITAPAVVPSLSDTVVAGSNTCDKQPGTAIGPVQTQMGSGSDDGAYIHTSTYIGGFAGFKNPSTVNFNNPLPEGVFWADIDGDGVDDYVYVGSNSNYGLGVALSQGGGTFGTYLYFTFSPSCNRAGVWFVDITGDGRDDFCCLGPDGGLVCWENTAGSDDRSPNWVALGTVKESEGYPQAQVRLADIDGETLMKRP</sequence>
<dbReference type="InterPro" id="IPR036514">
    <property type="entry name" value="SGNH_hydro_sf"/>
</dbReference>
<dbReference type="Pfam" id="PF13472">
    <property type="entry name" value="Lipase_GDSL_2"/>
    <property type="match status" value="1"/>
</dbReference>